<keyword evidence="3" id="KW-1185">Reference proteome</keyword>
<dbReference type="EMBL" id="JALY01000061">
    <property type="protein sequence ID" value="POZ93211.1"/>
    <property type="molecule type" value="Genomic_DNA"/>
</dbReference>
<dbReference type="InterPro" id="IPR002560">
    <property type="entry name" value="Transposase_DDE"/>
</dbReference>
<protein>
    <submittedName>
        <fullName evidence="2">Transposase</fullName>
    </submittedName>
</protein>
<dbReference type="AlphaFoldDB" id="A0A2S5EJA2"/>
<reference evidence="2 3" key="1">
    <citation type="submission" date="2014-01" db="EMBL/GenBank/DDBJ databases">
        <title>Comparative genomics of Petrotoga.</title>
        <authorList>
            <person name="Chow K."/>
            <person name="Charchuk R."/>
            <person name="Nesbo C.L."/>
        </authorList>
    </citation>
    <scope>NUCLEOTIDE SEQUENCE [LARGE SCALE GENOMIC DNA]</scope>
    <source>
        <strain evidence="2 3">DSM 16923</strain>
    </source>
</reference>
<name>A0A2S5EJA2_9BACT</name>
<evidence type="ECO:0000313" key="3">
    <source>
        <dbReference type="Proteomes" id="UP000236950"/>
    </source>
</evidence>
<comment type="caution">
    <text evidence="2">The sequence shown here is derived from an EMBL/GenBank/DDBJ whole genome shotgun (WGS) entry which is preliminary data.</text>
</comment>
<gene>
    <name evidence="2" type="ORF">AA81_02985</name>
</gene>
<proteinExistence type="predicted"/>
<accession>A0A2S5EJA2</accession>
<feature type="domain" description="Transposase IS204/IS1001/IS1096/IS1165 DDE" evidence="1">
    <location>
        <begin position="7"/>
        <end position="78"/>
    </location>
</feature>
<dbReference type="Proteomes" id="UP000236950">
    <property type="component" value="Unassembled WGS sequence"/>
</dbReference>
<dbReference type="Pfam" id="PF01610">
    <property type="entry name" value="DDE_Tnp_ISL3"/>
    <property type="match status" value="1"/>
</dbReference>
<organism evidence="2 3">
    <name type="scientific">Petrotoga halophila DSM 16923</name>
    <dbReference type="NCBI Taxonomy" id="1122953"/>
    <lineage>
        <taxon>Bacteria</taxon>
        <taxon>Thermotogati</taxon>
        <taxon>Thermotogota</taxon>
        <taxon>Thermotogae</taxon>
        <taxon>Petrotogales</taxon>
        <taxon>Petrotogaceae</taxon>
        <taxon>Petrotoga</taxon>
    </lineage>
</organism>
<sequence>MLKSKNVEKLEEWIEKASNLKIRKIDKFVNGLKRDMQAVRNAIVYEYNNGLTKGSVNKVKVIKRIMYGRNKFEMLRQKVLLLENNG</sequence>
<dbReference type="InterPro" id="IPR047951">
    <property type="entry name" value="Transpos_ISL3"/>
</dbReference>
<dbReference type="PANTHER" id="PTHR33498">
    <property type="entry name" value="TRANSPOSASE FOR INSERTION SEQUENCE ELEMENT IS1557"/>
    <property type="match status" value="1"/>
</dbReference>
<evidence type="ECO:0000313" key="2">
    <source>
        <dbReference type="EMBL" id="POZ93211.1"/>
    </source>
</evidence>
<evidence type="ECO:0000259" key="1">
    <source>
        <dbReference type="Pfam" id="PF01610"/>
    </source>
</evidence>
<dbReference type="PANTHER" id="PTHR33498:SF1">
    <property type="entry name" value="TRANSPOSASE FOR INSERTION SEQUENCE ELEMENT IS1557"/>
    <property type="match status" value="1"/>
</dbReference>